<keyword evidence="1" id="KW-0732">Signal</keyword>
<organism evidence="3 4">
    <name type="scientific">Fulvivirga marina</name>
    <dbReference type="NCBI Taxonomy" id="2494733"/>
    <lineage>
        <taxon>Bacteria</taxon>
        <taxon>Pseudomonadati</taxon>
        <taxon>Bacteroidota</taxon>
        <taxon>Cytophagia</taxon>
        <taxon>Cytophagales</taxon>
        <taxon>Fulvivirgaceae</taxon>
        <taxon>Fulvivirga</taxon>
    </lineage>
</organism>
<dbReference type="RefSeq" id="WP_202854790.1">
    <property type="nucleotide sequence ID" value="NZ_JAEUGD010000004.1"/>
</dbReference>
<sequence>MKPKLLLILVALAVTFSLYGTNKDPIGPEITKKTLELPAFHSVYVNSNYTVYLKQTNKQEVTVEALTDIYEISEFKVEDGVLHINVQHKKDEKNKSVWARIDDIKISPTMKLIISMKEIHKLKVNSSGKIISENSIASNDLDLAVTGSGSMDLDIKGREVKTKISGSGNIAVKGYASDNDISISGSGSVHAYDCELEQADVKISGSGICEIKVSDNLQAEIYGSGTIKHKGNTKSVTKKVYGSGEVERAY</sequence>
<dbReference type="Proteomes" id="UP000614216">
    <property type="component" value="Unassembled WGS sequence"/>
</dbReference>
<evidence type="ECO:0000313" key="4">
    <source>
        <dbReference type="Proteomes" id="UP000614216"/>
    </source>
</evidence>
<feature type="signal peptide" evidence="1">
    <location>
        <begin position="1"/>
        <end position="20"/>
    </location>
</feature>
<proteinExistence type="predicted"/>
<dbReference type="InterPro" id="IPR021255">
    <property type="entry name" value="DUF2807"/>
</dbReference>
<comment type="caution">
    <text evidence="3">The sequence shown here is derived from an EMBL/GenBank/DDBJ whole genome shotgun (WGS) entry which is preliminary data.</text>
</comment>
<evidence type="ECO:0000313" key="3">
    <source>
        <dbReference type="EMBL" id="MBL6445252.1"/>
    </source>
</evidence>
<dbReference type="AlphaFoldDB" id="A0A937FUN0"/>
<dbReference type="PANTHER" id="PTHR39200:SF1">
    <property type="entry name" value="AUTO-TRANSPORTER ADHESIN HEAD GIN DOMAIN-CONTAINING PROTEIN-RELATED"/>
    <property type="match status" value="1"/>
</dbReference>
<accession>A0A937FUN0</accession>
<keyword evidence="4" id="KW-1185">Reference proteome</keyword>
<dbReference type="Pfam" id="PF10988">
    <property type="entry name" value="DUF2807"/>
    <property type="match status" value="1"/>
</dbReference>
<evidence type="ECO:0000256" key="1">
    <source>
        <dbReference type="SAM" id="SignalP"/>
    </source>
</evidence>
<feature type="domain" description="Putative auto-transporter adhesin head GIN" evidence="2">
    <location>
        <begin position="39"/>
        <end position="232"/>
    </location>
</feature>
<reference evidence="3" key="1">
    <citation type="submission" date="2021-01" db="EMBL/GenBank/DDBJ databases">
        <title>Fulvivirga kasyanovii gen. nov., sp nov., a novel member of the phylum Bacteroidetes isolated from seawater in a mussel farm.</title>
        <authorList>
            <person name="Zhao L.-H."/>
            <person name="Wang Z.-J."/>
        </authorList>
    </citation>
    <scope>NUCLEOTIDE SEQUENCE</scope>
    <source>
        <strain evidence="3">29W222</strain>
    </source>
</reference>
<dbReference type="Gene3D" id="2.160.20.120">
    <property type="match status" value="1"/>
</dbReference>
<gene>
    <name evidence="3" type="ORF">JMN32_02960</name>
</gene>
<protein>
    <submittedName>
        <fullName evidence="3">DUF2807 domain-containing protein</fullName>
    </submittedName>
</protein>
<dbReference type="EMBL" id="JAEUGD010000004">
    <property type="protein sequence ID" value="MBL6445252.1"/>
    <property type="molecule type" value="Genomic_DNA"/>
</dbReference>
<feature type="chain" id="PRO_5038072412" evidence="1">
    <location>
        <begin position="21"/>
        <end position="250"/>
    </location>
</feature>
<evidence type="ECO:0000259" key="2">
    <source>
        <dbReference type="Pfam" id="PF10988"/>
    </source>
</evidence>
<dbReference type="PANTHER" id="PTHR39200">
    <property type="entry name" value="HYPOTHETICAL EXPORTED PROTEIN"/>
    <property type="match status" value="1"/>
</dbReference>
<name>A0A937FUN0_9BACT</name>